<evidence type="ECO:0000313" key="8">
    <source>
        <dbReference type="Proteomes" id="UP001229955"/>
    </source>
</evidence>
<feature type="domain" description="GGDEF" evidence="5">
    <location>
        <begin position="275"/>
        <end position="409"/>
    </location>
</feature>
<dbReference type="GO" id="GO:0043709">
    <property type="term" value="P:cell adhesion involved in single-species biofilm formation"/>
    <property type="evidence" value="ECO:0007669"/>
    <property type="project" value="TreeGrafter"/>
</dbReference>
<evidence type="ECO:0000259" key="4">
    <source>
        <dbReference type="PROSITE" id="PS50885"/>
    </source>
</evidence>
<dbReference type="InterPro" id="IPR000160">
    <property type="entry name" value="GGDEF_dom"/>
</dbReference>
<dbReference type="InterPro" id="IPR029787">
    <property type="entry name" value="Nucleotide_cyclase"/>
</dbReference>
<dbReference type="SUPFAM" id="SSF55073">
    <property type="entry name" value="Nucleotide cyclase"/>
    <property type="match status" value="1"/>
</dbReference>
<protein>
    <recommendedName>
        <fullName evidence="1">diguanylate cyclase</fullName>
        <ecNumber evidence="1">2.7.7.65</ecNumber>
    </recommendedName>
</protein>
<accession>A0AA49K2M7</accession>
<dbReference type="CDD" id="cd01949">
    <property type="entry name" value="GGDEF"/>
    <property type="match status" value="1"/>
</dbReference>
<dbReference type="Pfam" id="PF00990">
    <property type="entry name" value="GGDEF"/>
    <property type="match status" value="1"/>
</dbReference>
<accession>A0AA49JWS1</accession>
<evidence type="ECO:0000313" key="7">
    <source>
        <dbReference type="EMBL" id="WKW16384.1"/>
    </source>
</evidence>
<feature type="domain" description="HAMP" evidence="4">
    <location>
        <begin position="191"/>
        <end position="246"/>
    </location>
</feature>
<feature type="transmembrane region" description="Helical" evidence="3">
    <location>
        <begin position="146"/>
        <end position="167"/>
    </location>
</feature>
<keyword evidence="3" id="KW-0472">Membrane</keyword>
<dbReference type="Gene3D" id="3.30.70.270">
    <property type="match status" value="1"/>
</dbReference>
<name>A0AA49JWS1_9BACT</name>
<feature type="transmembrane region" description="Helical" evidence="3">
    <location>
        <begin position="57"/>
        <end position="80"/>
    </location>
</feature>
<dbReference type="PROSITE" id="PS50887">
    <property type="entry name" value="GGDEF"/>
    <property type="match status" value="1"/>
</dbReference>
<keyword evidence="3" id="KW-1133">Transmembrane helix</keyword>
<dbReference type="CDD" id="cd06225">
    <property type="entry name" value="HAMP"/>
    <property type="match status" value="1"/>
</dbReference>
<keyword evidence="6" id="KW-0548">Nucleotidyltransferase</keyword>
<dbReference type="InterPro" id="IPR003660">
    <property type="entry name" value="HAMP_dom"/>
</dbReference>
<dbReference type="PANTHER" id="PTHR45138">
    <property type="entry name" value="REGULATORY COMPONENTS OF SENSORY TRANSDUCTION SYSTEM"/>
    <property type="match status" value="1"/>
</dbReference>
<dbReference type="Gene3D" id="6.10.340.10">
    <property type="match status" value="1"/>
</dbReference>
<comment type="catalytic activity">
    <reaction evidence="2">
        <text>2 GTP = 3',3'-c-di-GMP + 2 diphosphate</text>
        <dbReference type="Rhea" id="RHEA:24898"/>
        <dbReference type="ChEBI" id="CHEBI:33019"/>
        <dbReference type="ChEBI" id="CHEBI:37565"/>
        <dbReference type="ChEBI" id="CHEBI:58805"/>
        <dbReference type="EC" id="2.7.7.65"/>
    </reaction>
</comment>
<evidence type="ECO:0000256" key="2">
    <source>
        <dbReference type="ARBA" id="ARBA00034247"/>
    </source>
</evidence>
<keyword evidence="8" id="KW-1185">Reference proteome</keyword>
<dbReference type="SMART" id="SM00267">
    <property type="entry name" value="GGDEF"/>
    <property type="match status" value="1"/>
</dbReference>
<dbReference type="KEGG" id="pspc:Strain318_002799"/>
<dbReference type="NCBIfam" id="TIGR00254">
    <property type="entry name" value="GGDEF"/>
    <property type="match status" value="1"/>
</dbReference>
<dbReference type="RefSeq" id="WP_367886331.1">
    <property type="nucleotide sequence ID" value="NZ_CP130612.1"/>
</dbReference>
<dbReference type="Proteomes" id="UP001229955">
    <property type="component" value="Chromosome"/>
</dbReference>
<evidence type="ECO:0000313" key="6">
    <source>
        <dbReference type="EMBL" id="WKW13477.1"/>
    </source>
</evidence>
<dbReference type="InterPro" id="IPR050469">
    <property type="entry name" value="Diguanylate_Cyclase"/>
</dbReference>
<dbReference type="SMART" id="SM00304">
    <property type="entry name" value="HAMP"/>
    <property type="match status" value="1"/>
</dbReference>
<dbReference type="EC" id="2.7.7.65" evidence="1"/>
<dbReference type="Pfam" id="PF00672">
    <property type="entry name" value="HAMP"/>
    <property type="match status" value="1"/>
</dbReference>
<dbReference type="FunFam" id="3.30.70.270:FF:000001">
    <property type="entry name" value="Diguanylate cyclase domain protein"/>
    <property type="match status" value="1"/>
</dbReference>
<organism evidence="6">
    <name type="scientific">Pseudogemmatithrix spongiicola</name>
    <dbReference type="NCBI Taxonomy" id="3062599"/>
    <lineage>
        <taxon>Bacteria</taxon>
        <taxon>Pseudomonadati</taxon>
        <taxon>Gemmatimonadota</taxon>
        <taxon>Gemmatimonadia</taxon>
        <taxon>Gemmatimonadales</taxon>
        <taxon>Gemmatimonadaceae</taxon>
        <taxon>Pseudogemmatithrix</taxon>
    </lineage>
</organism>
<evidence type="ECO:0000256" key="3">
    <source>
        <dbReference type="SAM" id="Phobius"/>
    </source>
</evidence>
<dbReference type="PROSITE" id="PS50885">
    <property type="entry name" value="HAMP"/>
    <property type="match status" value="1"/>
</dbReference>
<evidence type="ECO:0000256" key="1">
    <source>
        <dbReference type="ARBA" id="ARBA00012528"/>
    </source>
</evidence>
<dbReference type="EMBL" id="CP130613">
    <property type="protein sequence ID" value="WKW16384.1"/>
    <property type="molecule type" value="Genomic_DNA"/>
</dbReference>
<gene>
    <name evidence="6" type="ORF">Strain138_002799</name>
    <name evidence="7" type="ORF">Strain318_002799</name>
</gene>
<feature type="transmembrane region" description="Helical" evidence="3">
    <location>
        <begin position="92"/>
        <end position="113"/>
    </location>
</feature>
<dbReference type="EMBL" id="CP130612">
    <property type="protein sequence ID" value="WKW13477.1"/>
    <property type="molecule type" value="Genomic_DNA"/>
</dbReference>
<dbReference type="GO" id="GO:0052621">
    <property type="term" value="F:diguanylate cyclase activity"/>
    <property type="evidence" value="ECO:0007669"/>
    <property type="project" value="UniProtKB-EC"/>
</dbReference>
<dbReference type="GO" id="GO:0007165">
    <property type="term" value="P:signal transduction"/>
    <property type="evidence" value="ECO:0007669"/>
    <property type="project" value="InterPro"/>
</dbReference>
<feature type="transmembrane region" description="Helical" evidence="3">
    <location>
        <begin position="173"/>
        <end position="189"/>
    </location>
</feature>
<feature type="transmembrane region" description="Helical" evidence="3">
    <location>
        <begin position="28"/>
        <end position="45"/>
    </location>
</feature>
<dbReference type="GO" id="GO:0005886">
    <property type="term" value="C:plasma membrane"/>
    <property type="evidence" value="ECO:0007669"/>
    <property type="project" value="TreeGrafter"/>
</dbReference>
<dbReference type="GO" id="GO:1902201">
    <property type="term" value="P:negative regulation of bacterial-type flagellum-dependent cell motility"/>
    <property type="evidence" value="ECO:0007669"/>
    <property type="project" value="TreeGrafter"/>
</dbReference>
<keyword evidence="6" id="KW-0808">Transferase</keyword>
<keyword evidence="3" id="KW-0812">Transmembrane</keyword>
<dbReference type="InterPro" id="IPR043128">
    <property type="entry name" value="Rev_trsase/Diguanyl_cyclase"/>
</dbReference>
<evidence type="ECO:0000259" key="5">
    <source>
        <dbReference type="PROSITE" id="PS50887"/>
    </source>
</evidence>
<proteinExistence type="predicted"/>
<dbReference type="PANTHER" id="PTHR45138:SF9">
    <property type="entry name" value="DIGUANYLATE CYCLASE DGCM-RELATED"/>
    <property type="match status" value="1"/>
</dbReference>
<reference evidence="6" key="1">
    <citation type="submission" date="2023-07" db="EMBL/GenBank/DDBJ databases">
        <authorList>
            <person name="Haufschild T."/>
            <person name="Kallscheuer N."/>
            <person name="Hammer J."/>
            <person name="Kohn T."/>
            <person name="Kabuu M."/>
            <person name="Jogler M."/>
            <person name="Wohfarth N."/>
            <person name="Heuer A."/>
            <person name="Rohde M."/>
            <person name="van Teeseling M.C.F."/>
            <person name="Jogler C."/>
        </authorList>
    </citation>
    <scope>NUCLEOTIDE SEQUENCE</scope>
    <source>
        <strain evidence="6">Strain 138</strain>
        <strain evidence="7">Strain 318</strain>
    </source>
</reference>
<dbReference type="AlphaFoldDB" id="A0AA49JWS1"/>
<sequence length="433" mass="47913">MTVPLTPPSRSSDEHYAEILRWQARYRMLFASLIGFGTITLKWFGVVSAESVLMARYGLRGVLLAMLGLVVAYVVGHRVLVAVLMRRGHAPMGVVVGAIASDTVILFGSALLITPPEHFDRALLLSIFTVQFTQIFFGWTATIANLILIGAGYTTLVAVAADASMIATPAEELWTLALYGIGVLLYVALQGHVAARMRRLVEIFQRAQDGDFSARYEEEPDQMPDPVSVIGRAYNQMRERLQAIVLTDPLSGCYNRRGLNQLAEREVSRAIRQKKELAVLAIDLDHFKRINDDYGHLTGDEVIREVGALLRTTAREADIVARFGGEEFTILAPDSNEEGALILADRVMQAFRNYRFRSLPPDIRITASIGLAADWARDDDVSKTLLARADEALYVAKRNGRDQAVVWHAGMRAFDGTPPKVRSSVVGMLRIND</sequence>